<proteinExistence type="predicted"/>
<evidence type="ECO:0000256" key="4">
    <source>
        <dbReference type="ARBA" id="ARBA00023163"/>
    </source>
</evidence>
<comment type="caution">
    <text evidence="8">The sequence shown here is derived from an EMBL/GenBank/DDBJ whole genome shotgun (WGS) entry which is preliminary data.</text>
</comment>
<dbReference type="OrthoDB" id="9808843at2"/>
<dbReference type="SUPFAM" id="SSF46894">
    <property type="entry name" value="C-terminal effector domain of the bipartite response regulators"/>
    <property type="match status" value="1"/>
</dbReference>
<dbReference type="SUPFAM" id="SSF52172">
    <property type="entry name" value="CheY-like"/>
    <property type="match status" value="1"/>
</dbReference>
<dbReference type="CDD" id="cd17535">
    <property type="entry name" value="REC_NarL-like"/>
    <property type="match status" value="1"/>
</dbReference>
<protein>
    <submittedName>
        <fullName evidence="8">DNA-binding response regulator</fullName>
    </submittedName>
</protein>
<dbReference type="GO" id="GO:0003677">
    <property type="term" value="F:DNA binding"/>
    <property type="evidence" value="ECO:0007669"/>
    <property type="project" value="UniProtKB-KW"/>
</dbReference>
<dbReference type="PROSITE" id="PS50043">
    <property type="entry name" value="HTH_LUXR_2"/>
    <property type="match status" value="1"/>
</dbReference>
<keyword evidence="2" id="KW-0805">Transcription regulation</keyword>
<keyword evidence="4" id="KW-0804">Transcription</keyword>
<dbReference type="PRINTS" id="PR00038">
    <property type="entry name" value="HTHLUXR"/>
</dbReference>
<dbReference type="InterPro" id="IPR011006">
    <property type="entry name" value="CheY-like_superfamily"/>
</dbReference>
<evidence type="ECO:0000256" key="2">
    <source>
        <dbReference type="ARBA" id="ARBA00023015"/>
    </source>
</evidence>
<evidence type="ECO:0000256" key="5">
    <source>
        <dbReference type="PROSITE-ProRule" id="PRU00169"/>
    </source>
</evidence>
<evidence type="ECO:0000313" key="9">
    <source>
        <dbReference type="Proteomes" id="UP000238650"/>
    </source>
</evidence>
<dbReference type="GO" id="GO:0006355">
    <property type="term" value="P:regulation of DNA-templated transcription"/>
    <property type="evidence" value="ECO:0007669"/>
    <property type="project" value="InterPro"/>
</dbReference>
<evidence type="ECO:0000256" key="3">
    <source>
        <dbReference type="ARBA" id="ARBA00023125"/>
    </source>
</evidence>
<dbReference type="Gene3D" id="3.40.50.2300">
    <property type="match status" value="1"/>
</dbReference>
<gene>
    <name evidence="8" type="ORF">B4915_11905</name>
</gene>
<dbReference type="Pfam" id="PF00072">
    <property type="entry name" value="Response_reg"/>
    <property type="match status" value="1"/>
</dbReference>
<evidence type="ECO:0000259" key="6">
    <source>
        <dbReference type="PROSITE" id="PS50043"/>
    </source>
</evidence>
<dbReference type="InterPro" id="IPR016032">
    <property type="entry name" value="Sig_transdc_resp-reg_C-effctor"/>
</dbReference>
<dbReference type="SMART" id="SM00448">
    <property type="entry name" value="REC"/>
    <property type="match status" value="1"/>
</dbReference>
<keyword evidence="3 8" id="KW-0238">DNA-binding</keyword>
<dbReference type="PANTHER" id="PTHR43214">
    <property type="entry name" value="TWO-COMPONENT RESPONSE REGULATOR"/>
    <property type="match status" value="1"/>
</dbReference>
<keyword evidence="1 5" id="KW-0597">Phosphoprotein</keyword>
<dbReference type="GO" id="GO:0000160">
    <property type="term" value="P:phosphorelay signal transduction system"/>
    <property type="evidence" value="ECO:0007669"/>
    <property type="project" value="InterPro"/>
</dbReference>
<feature type="domain" description="Response regulatory" evidence="7">
    <location>
        <begin position="3"/>
        <end position="120"/>
    </location>
</feature>
<dbReference type="PROSITE" id="PS50110">
    <property type="entry name" value="RESPONSE_REGULATORY"/>
    <property type="match status" value="1"/>
</dbReference>
<keyword evidence="9" id="KW-1185">Reference proteome</keyword>
<dbReference type="Pfam" id="PF00196">
    <property type="entry name" value="GerE"/>
    <property type="match status" value="1"/>
</dbReference>
<dbReference type="PANTHER" id="PTHR43214:SF24">
    <property type="entry name" value="TRANSCRIPTIONAL REGULATORY PROTEIN NARL-RELATED"/>
    <property type="match status" value="1"/>
</dbReference>
<dbReference type="SMART" id="SM00421">
    <property type="entry name" value="HTH_LUXR"/>
    <property type="match status" value="1"/>
</dbReference>
<reference evidence="8 9" key="1">
    <citation type="journal article" date="2017" name="New Microbes New Infect">
        <title>Genome sequence of 'Leucobacter massiliensis' sp. nov. isolated from human pharynx after travel to the 2014 Hajj.</title>
        <authorList>
            <person name="Leangapichart T."/>
            <person name="Gautret P."/>
            <person name="Nguyen T.T."/>
            <person name="Armstrong N."/>
            <person name="Rolain J.M."/>
        </authorList>
    </citation>
    <scope>NUCLEOTIDE SEQUENCE [LARGE SCALE GENOMIC DNA]</scope>
    <source>
        <strain evidence="8 9">122RC15</strain>
    </source>
</reference>
<dbReference type="InterPro" id="IPR058245">
    <property type="entry name" value="NreC/VraR/RcsB-like_REC"/>
</dbReference>
<dbReference type="InterPro" id="IPR000792">
    <property type="entry name" value="Tscrpt_reg_LuxR_C"/>
</dbReference>
<organism evidence="8 9">
    <name type="scientific">Leucobacter massiliensis</name>
    <dbReference type="NCBI Taxonomy" id="1686285"/>
    <lineage>
        <taxon>Bacteria</taxon>
        <taxon>Bacillati</taxon>
        <taxon>Actinomycetota</taxon>
        <taxon>Actinomycetes</taxon>
        <taxon>Micrococcales</taxon>
        <taxon>Microbacteriaceae</taxon>
        <taxon>Leucobacter</taxon>
    </lineage>
</organism>
<dbReference type="PROSITE" id="PS00622">
    <property type="entry name" value="HTH_LUXR_1"/>
    <property type="match status" value="1"/>
</dbReference>
<dbReference type="EMBL" id="MWZD01000019">
    <property type="protein sequence ID" value="PRI10474.1"/>
    <property type="molecule type" value="Genomic_DNA"/>
</dbReference>
<evidence type="ECO:0000256" key="1">
    <source>
        <dbReference type="ARBA" id="ARBA00022553"/>
    </source>
</evidence>
<feature type="domain" description="HTH luxR-type" evidence="6">
    <location>
        <begin position="153"/>
        <end position="218"/>
    </location>
</feature>
<dbReference type="Proteomes" id="UP000238650">
    <property type="component" value="Unassembled WGS sequence"/>
</dbReference>
<dbReference type="CDD" id="cd06170">
    <property type="entry name" value="LuxR_C_like"/>
    <property type="match status" value="1"/>
</dbReference>
<dbReference type="InterPro" id="IPR039420">
    <property type="entry name" value="WalR-like"/>
</dbReference>
<dbReference type="AlphaFoldDB" id="A0A2S9QLM2"/>
<sequence length="220" mass="23006">MIRVLLVDDQAVIRAGLRSVLESAEVSVVGEASEGSGGVELARALRPDVVLMDLRMPGRDGVSATREIRSDPALEGVRILVLTTFDGDRDVVAALSAGADGFLGKAAEPGEIIGAVERVATGEPALSARASRAVITHLSTAQHQPRDGAEAGLADLVATLTPRERDLVVAAARGEDNATIAQRLHISPLTVKTHLNRAMSKLGAHDRGQLVAFAYRSGIV</sequence>
<dbReference type="RefSeq" id="WP_105806040.1">
    <property type="nucleotide sequence ID" value="NZ_MWZD01000019.1"/>
</dbReference>
<evidence type="ECO:0000313" key="8">
    <source>
        <dbReference type="EMBL" id="PRI10474.1"/>
    </source>
</evidence>
<name>A0A2S9QLM2_9MICO</name>
<dbReference type="InterPro" id="IPR001789">
    <property type="entry name" value="Sig_transdc_resp-reg_receiver"/>
</dbReference>
<feature type="modified residue" description="4-aspartylphosphate" evidence="5">
    <location>
        <position position="53"/>
    </location>
</feature>
<accession>A0A2S9QLM2</accession>
<evidence type="ECO:0000259" key="7">
    <source>
        <dbReference type="PROSITE" id="PS50110"/>
    </source>
</evidence>